<name>A0A849I1L2_9HYPH</name>
<keyword evidence="1" id="KW-1133">Transmembrane helix</keyword>
<evidence type="ECO:0000313" key="3">
    <source>
        <dbReference type="Proteomes" id="UP000564885"/>
    </source>
</evidence>
<gene>
    <name evidence="2" type="ORF">HJG44_14905</name>
</gene>
<protein>
    <submittedName>
        <fullName evidence="2">Phage holin family protein</fullName>
    </submittedName>
</protein>
<feature type="transmembrane region" description="Helical" evidence="1">
    <location>
        <begin position="45"/>
        <end position="67"/>
    </location>
</feature>
<reference evidence="2 3" key="1">
    <citation type="submission" date="2020-04" db="EMBL/GenBank/DDBJ databases">
        <title>Enterovirga sp. isolate from soil.</title>
        <authorList>
            <person name="Chea S."/>
            <person name="Kim D.-U."/>
        </authorList>
    </citation>
    <scope>NUCLEOTIDE SEQUENCE [LARGE SCALE GENOMIC DNA]</scope>
    <source>
        <strain evidence="2 3">DB1703</strain>
    </source>
</reference>
<keyword evidence="1" id="KW-0472">Membrane</keyword>
<sequence length="130" mass="13615">MADGQGSSLQGLVGDALRDAADLASKEFALFRAEMSENVAGFAKGAGMFGAAAVFAVASLIWLTQALVYGLELIVHSRWLSALIVGAALAIIAGAFVFAGKSLISASSLEPKRTIRQIKRDTEILTERTS</sequence>
<organism evidence="2 3">
    <name type="scientific">Enterovirga aerilata</name>
    <dbReference type="NCBI Taxonomy" id="2730920"/>
    <lineage>
        <taxon>Bacteria</taxon>
        <taxon>Pseudomonadati</taxon>
        <taxon>Pseudomonadota</taxon>
        <taxon>Alphaproteobacteria</taxon>
        <taxon>Hyphomicrobiales</taxon>
        <taxon>Methylobacteriaceae</taxon>
        <taxon>Enterovirga</taxon>
    </lineage>
</organism>
<proteinExistence type="predicted"/>
<feature type="transmembrane region" description="Helical" evidence="1">
    <location>
        <begin position="79"/>
        <end position="99"/>
    </location>
</feature>
<dbReference type="Proteomes" id="UP000564885">
    <property type="component" value="Unassembled WGS sequence"/>
</dbReference>
<evidence type="ECO:0000256" key="1">
    <source>
        <dbReference type="SAM" id="Phobius"/>
    </source>
</evidence>
<keyword evidence="1" id="KW-0812">Transmembrane</keyword>
<dbReference type="AlphaFoldDB" id="A0A849I1L2"/>
<dbReference type="Pfam" id="PF07332">
    <property type="entry name" value="Phage_holin_3_6"/>
    <property type="match status" value="1"/>
</dbReference>
<comment type="caution">
    <text evidence="2">The sequence shown here is derived from an EMBL/GenBank/DDBJ whole genome shotgun (WGS) entry which is preliminary data.</text>
</comment>
<dbReference type="EMBL" id="JABEPP010000004">
    <property type="protein sequence ID" value="NNM73676.1"/>
    <property type="molecule type" value="Genomic_DNA"/>
</dbReference>
<keyword evidence="3" id="KW-1185">Reference proteome</keyword>
<dbReference type="InterPro" id="IPR009937">
    <property type="entry name" value="Phage_holin_3_6"/>
</dbReference>
<dbReference type="RefSeq" id="WP_171219174.1">
    <property type="nucleotide sequence ID" value="NZ_JABEPP010000004.1"/>
</dbReference>
<evidence type="ECO:0000313" key="2">
    <source>
        <dbReference type="EMBL" id="NNM73676.1"/>
    </source>
</evidence>
<accession>A0A849I1L2</accession>